<feature type="compositionally biased region" description="Low complexity" evidence="1">
    <location>
        <begin position="9"/>
        <end position="22"/>
    </location>
</feature>
<name>A0A7V3YFH6_9BACT</name>
<dbReference type="AlphaFoldDB" id="A0A7V3YFH6"/>
<accession>A0A7V3YFH6</accession>
<sequence length="130" mass="14271">MIERVRGVAGSPQSSPSQKGSALPFERILDQEIVFSVHARRRLEERAIPLSREVKEKLEEGLRTLEAKGGRTSLIVVDGVAFVVNVPERTVITCVENENRVFTHIDSVLFMNTAGRSAASGACGREVQKP</sequence>
<dbReference type="EMBL" id="DTFV01000038">
    <property type="protein sequence ID" value="HGI30123.1"/>
    <property type="molecule type" value="Genomic_DNA"/>
</dbReference>
<evidence type="ECO:0000256" key="1">
    <source>
        <dbReference type="SAM" id="MobiDB-lite"/>
    </source>
</evidence>
<proteinExistence type="predicted"/>
<reference evidence="2" key="1">
    <citation type="journal article" date="2020" name="mSystems">
        <title>Genome- and Community-Level Interaction Insights into Carbon Utilization and Element Cycling Functions of Hydrothermarchaeota in Hydrothermal Sediment.</title>
        <authorList>
            <person name="Zhou Z."/>
            <person name="Liu Y."/>
            <person name="Xu W."/>
            <person name="Pan J."/>
            <person name="Luo Z.H."/>
            <person name="Li M."/>
        </authorList>
    </citation>
    <scope>NUCLEOTIDE SEQUENCE [LARGE SCALE GENOMIC DNA]</scope>
    <source>
        <strain evidence="2">SpSt-747</strain>
    </source>
</reference>
<evidence type="ECO:0008006" key="3">
    <source>
        <dbReference type="Google" id="ProtNLM"/>
    </source>
</evidence>
<gene>
    <name evidence="2" type="ORF">ENV30_02240</name>
</gene>
<organism evidence="2">
    <name type="scientific">Candidatus Caldatribacterium californiense</name>
    <dbReference type="NCBI Taxonomy" id="1454726"/>
    <lineage>
        <taxon>Bacteria</taxon>
        <taxon>Pseudomonadati</taxon>
        <taxon>Atribacterota</taxon>
        <taxon>Atribacteria</taxon>
        <taxon>Atribacterales</taxon>
        <taxon>Candidatus Caldatribacteriaceae</taxon>
        <taxon>Candidatus Caldatribacterium</taxon>
    </lineage>
</organism>
<protein>
    <recommendedName>
        <fullName evidence="3">Flagellar protein</fullName>
    </recommendedName>
</protein>
<feature type="region of interest" description="Disordered" evidence="1">
    <location>
        <begin position="1"/>
        <end position="22"/>
    </location>
</feature>
<comment type="caution">
    <text evidence="2">The sequence shown here is derived from an EMBL/GenBank/DDBJ whole genome shotgun (WGS) entry which is preliminary data.</text>
</comment>
<evidence type="ECO:0000313" key="2">
    <source>
        <dbReference type="EMBL" id="HGI30123.1"/>
    </source>
</evidence>